<dbReference type="Proteomes" id="UP000076842">
    <property type="component" value="Unassembled WGS sequence"/>
</dbReference>
<organism evidence="2 3">
    <name type="scientific">Calocera cornea HHB12733</name>
    <dbReference type="NCBI Taxonomy" id="1353952"/>
    <lineage>
        <taxon>Eukaryota</taxon>
        <taxon>Fungi</taxon>
        <taxon>Dikarya</taxon>
        <taxon>Basidiomycota</taxon>
        <taxon>Agaricomycotina</taxon>
        <taxon>Dacrymycetes</taxon>
        <taxon>Dacrymycetales</taxon>
        <taxon>Dacrymycetaceae</taxon>
        <taxon>Calocera</taxon>
    </lineage>
</organism>
<keyword evidence="3" id="KW-1185">Reference proteome</keyword>
<name>A0A165C9Q1_9BASI</name>
<feature type="region of interest" description="Disordered" evidence="1">
    <location>
        <begin position="1"/>
        <end position="32"/>
    </location>
</feature>
<dbReference type="AlphaFoldDB" id="A0A165C9Q1"/>
<proteinExistence type="predicted"/>
<sequence>MATAPNIASPVRRAERARAGSLSQPNRHSGAIGRGQPECVLWRSARRAIGGEGRVRFRACPRSPGRPSAEGSPHLLAAALQPPRCAAGGCAASTAQLAFSSISPEVEGCCWYGSVSPRTPGPGLECVVLDLTSKFCVTEHLDRLQPGGVARSALFPWSTRLSALL</sequence>
<gene>
    <name evidence="2" type="ORF">CALCODRAFT_188020</name>
</gene>
<accession>A0A165C9Q1</accession>
<dbReference type="InParanoid" id="A0A165C9Q1"/>
<evidence type="ECO:0000313" key="2">
    <source>
        <dbReference type="EMBL" id="KZT50455.1"/>
    </source>
</evidence>
<evidence type="ECO:0000256" key="1">
    <source>
        <dbReference type="SAM" id="MobiDB-lite"/>
    </source>
</evidence>
<evidence type="ECO:0000313" key="3">
    <source>
        <dbReference type="Proteomes" id="UP000076842"/>
    </source>
</evidence>
<reference evidence="2 3" key="1">
    <citation type="journal article" date="2016" name="Mol. Biol. Evol.">
        <title>Comparative Genomics of Early-Diverging Mushroom-Forming Fungi Provides Insights into the Origins of Lignocellulose Decay Capabilities.</title>
        <authorList>
            <person name="Nagy L.G."/>
            <person name="Riley R."/>
            <person name="Tritt A."/>
            <person name="Adam C."/>
            <person name="Daum C."/>
            <person name="Floudas D."/>
            <person name="Sun H."/>
            <person name="Yadav J.S."/>
            <person name="Pangilinan J."/>
            <person name="Larsson K.H."/>
            <person name="Matsuura K."/>
            <person name="Barry K."/>
            <person name="Labutti K."/>
            <person name="Kuo R."/>
            <person name="Ohm R.A."/>
            <person name="Bhattacharya S.S."/>
            <person name="Shirouzu T."/>
            <person name="Yoshinaga Y."/>
            <person name="Martin F.M."/>
            <person name="Grigoriev I.V."/>
            <person name="Hibbett D.S."/>
        </authorList>
    </citation>
    <scope>NUCLEOTIDE SEQUENCE [LARGE SCALE GENOMIC DNA]</scope>
    <source>
        <strain evidence="2 3">HHB12733</strain>
    </source>
</reference>
<dbReference type="EMBL" id="KV424173">
    <property type="protein sequence ID" value="KZT50455.1"/>
    <property type="molecule type" value="Genomic_DNA"/>
</dbReference>
<protein>
    <submittedName>
        <fullName evidence="2">Uncharacterized protein</fullName>
    </submittedName>
</protein>